<feature type="non-terminal residue" evidence="2">
    <location>
        <position position="1"/>
    </location>
</feature>
<proteinExistence type="predicted"/>
<dbReference type="EMBL" id="JH993061">
    <property type="protein sequence ID" value="EKX37323.1"/>
    <property type="molecule type" value="Genomic_DNA"/>
</dbReference>
<feature type="signal peptide" evidence="1">
    <location>
        <begin position="1"/>
        <end position="18"/>
    </location>
</feature>
<keyword evidence="1" id="KW-0732">Signal</keyword>
<feature type="chain" id="PRO_5008770170" evidence="1">
    <location>
        <begin position="19"/>
        <end position="313"/>
    </location>
</feature>
<evidence type="ECO:0000313" key="4">
    <source>
        <dbReference type="Proteomes" id="UP000011087"/>
    </source>
</evidence>
<dbReference type="EnsemblProtists" id="EKX37323">
    <property type="protein sequence ID" value="EKX37323"/>
    <property type="gene ID" value="GUITHDRAFT_165526"/>
</dbReference>
<accession>L1IM29</accession>
<evidence type="ECO:0000313" key="3">
    <source>
        <dbReference type="EnsemblProtists" id="EKX37323"/>
    </source>
</evidence>
<evidence type="ECO:0000313" key="2">
    <source>
        <dbReference type="EMBL" id="EKX37323.1"/>
    </source>
</evidence>
<dbReference type="PaxDb" id="55529-EKX37323"/>
<keyword evidence="4" id="KW-1185">Reference proteome</keyword>
<reference evidence="2 4" key="1">
    <citation type="journal article" date="2012" name="Nature">
        <title>Algal genomes reveal evolutionary mosaicism and the fate of nucleomorphs.</title>
        <authorList>
            <consortium name="DOE Joint Genome Institute"/>
            <person name="Curtis B.A."/>
            <person name="Tanifuji G."/>
            <person name="Burki F."/>
            <person name="Gruber A."/>
            <person name="Irimia M."/>
            <person name="Maruyama S."/>
            <person name="Arias M.C."/>
            <person name="Ball S.G."/>
            <person name="Gile G.H."/>
            <person name="Hirakawa Y."/>
            <person name="Hopkins J.F."/>
            <person name="Kuo A."/>
            <person name="Rensing S.A."/>
            <person name="Schmutz J."/>
            <person name="Symeonidi A."/>
            <person name="Elias M."/>
            <person name="Eveleigh R.J."/>
            <person name="Herman E.K."/>
            <person name="Klute M.J."/>
            <person name="Nakayama T."/>
            <person name="Obornik M."/>
            <person name="Reyes-Prieto A."/>
            <person name="Armbrust E.V."/>
            <person name="Aves S.J."/>
            <person name="Beiko R.G."/>
            <person name="Coutinho P."/>
            <person name="Dacks J.B."/>
            <person name="Durnford D.G."/>
            <person name="Fast N.M."/>
            <person name="Green B.R."/>
            <person name="Grisdale C.J."/>
            <person name="Hempel F."/>
            <person name="Henrissat B."/>
            <person name="Hoppner M.P."/>
            <person name="Ishida K."/>
            <person name="Kim E."/>
            <person name="Koreny L."/>
            <person name="Kroth P.G."/>
            <person name="Liu Y."/>
            <person name="Malik S.B."/>
            <person name="Maier U.G."/>
            <person name="McRose D."/>
            <person name="Mock T."/>
            <person name="Neilson J.A."/>
            <person name="Onodera N.T."/>
            <person name="Poole A.M."/>
            <person name="Pritham E.J."/>
            <person name="Richards T.A."/>
            <person name="Rocap G."/>
            <person name="Roy S.W."/>
            <person name="Sarai C."/>
            <person name="Schaack S."/>
            <person name="Shirato S."/>
            <person name="Slamovits C.H."/>
            <person name="Spencer D.F."/>
            <person name="Suzuki S."/>
            <person name="Worden A.Z."/>
            <person name="Zauner S."/>
            <person name="Barry K."/>
            <person name="Bell C."/>
            <person name="Bharti A.K."/>
            <person name="Crow J.A."/>
            <person name="Grimwood J."/>
            <person name="Kramer R."/>
            <person name="Lindquist E."/>
            <person name="Lucas S."/>
            <person name="Salamov A."/>
            <person name="McFadden G.I."/>
            <person name="Lane C.E."/>
            <person name="Keeling P.J."/>
            <person name="Gray M.W."/>
            <person name="Grigoriev I.V."/>
            <person name="Archibald J.M."/>
        </authorList>
    </citation>
    <scope>NUCLEOTIDE SEQUENCE</scope>
    <source>
        <strain evidence="2 4">CCMP2712</strain>
    </source>
</reference>
<reference evidence="3" key="3">
    <citation type="submission" date="2016-03" db="UniProtKB">
        <authorList>
            <consortium name="EnsemblProtists"/>
        </authorList>
    </citation>
    <scope>IDENTIFICATION</scope>
</reference>
<protein>
    <submittedName>
        <fullName evidence="2 3">Uncharacterized protein</fullName>
    </submittedName>
</protein>
<dbReference type="GeneID" id="17294039"/>
<evidence type="ECO:0000256" key="1">
    <source>
        <dbReference type="SAM" id="SignalP"/>
    </source>
</evidence>
<organism evidence="2">
    <name type="scientific">Guillardia theta (strain CCMP2712)</name>
    <name type="common">Cryptophyte</name>
    <dbReference type="NCBI Taxonomy" id="905079"/>
    <lineage>
        <taxon>Eukaryota</taxon>
        <taxon>Cryptophyceae</taxon>
        <taxon>Pyrenomonadales</taxon>
        <taxon>Geminigeraceae</taxon>
        <taxon>Guillardia</taxon>
    </lineage>
</organism>
<dbReference type="RefSeq" id="XP_005824303.1">
    <property type="nucleotide sequence ID" value="XM_005824246.1"/>
</dbReference>
<reference evidence="4" key="2">
    <citation type="submission" date="2012-11" db="EMBL/GenBank/DDBJ databases">
        <authorList>
            <person name="Kuo A."/>
            <person name="Curtis B.A."/>
            <person name="Tanifuji G."/>
            <person name="Burki F."/>
            <person name="Gruber A."/>
            <person name="Irimia M."/>
            <person name="Maruyama S."/>
            <person name="Arias M.C."/>
            <person name="Ball S.G."/>
            <person name="Gile G.H."/>
            <person name="Hirakawa Y."/>
            <person name="Hopkins J.F."/>
            <person name="Rensing S.A."/>
            <person name="Schmutz J."/>
            <person name="Symeonidi A."/>
            <person name="Elias M."/>
            <person name="Eveleigh R.J."/>
            <person name="Herman E.K."/>
            <person name="Klute M.J."/>
            <person name="Nakayama T."/>
            <person name="Obornik M."/>
            <person name="Reyes-Prieto A."/>
            <person name="Armbrust E.V."/>
            <person name="Aves S.J."/>
            <person name="Beiko R.G."/>
            <person name="Coutinho P."/>
            <person name="Dacks J.B."/>
            <person name="Durnford D.G."/>
            <person name="Fast N.M."/>
            <person name="Green B.R."/>
            <person name="Grisdale C."/>
            <person name="Hempe F."/>
            <person name="Henrissat B."/>
            <person name="Hoppner M.P."/>
            <person name="Ishida K.-I."/>
            <person name="Kim E."/>
            <person name="Koreny L."/>
            <person name="Kroth P.G."/>
            <person name="Liu Y."/>
            <person name="Malik S.-B."/>
            <person name="Maier U.G."/>
            <person name="McRose D."/>
            <person name="Mock T."/>
            <person name="Neilson J.A."/>
            <person name="Onodera N.T."/>
            <person name="Poole A.M."/>
            <person name="Pritham E.J."/>
            <person name="Richards T.A."/>
            <person name="Rocap G."/>
            <person name="Roy S.W."/>
            <person name="Sarai C."/>
            <person name="Schaack S."/>
            <person name="Shirato S."/>
            <person name="Slamovits C.H."/>
            <person name="Spencer D.F."/>
            <person name="Suzuki S."/>
            <person name="Worden A.Z."/>
            <person name="Zauner S."/>
            <person name="Barry K."/>
            <person name="Bell C."/>
            <person name="Bharti A.K."/>
            <person name="Crow J.A."/>
            <person name="Grimwood J."/>
            <person name="Kramer R."/>
            <person name="Lindquist E."/>
            <person name="Lucas S."/>
            <person name="Salamov A."/>
            <person name="McFadden G.I."/>
            <person name="Lane C.E."/>
            <person name="Keeling P.J."/>
            <person name="Gray M.W."/>
            <person name="Grigoriev I.V."/>
            <person name="Archibald J.M."/>
        </authorList>
    </citation>
    <scope>NUCLEOTIDE SEQUENCE</scope>
    <source>
        <strain evidence="4">CCMP2712</strain>
    </source>
</reference>
<dbReference type="Proteomes" id="UP000011087">
    <property type="component" value="Unassembled WGS sequence"/>
</dbReference>
<dbReference type="HOGENOM" id="CLU_889818_0_0_1"/>
<name>L1IM29_GUITC</name>
<sequence>MKAVQYILVAALFALAHGERSSKLFEPNEYEDEAKQLLSTREAELVEKVRSKQATQEEAKEALKAFSVLSSYKIYNDVVKNAKDGPIKNEFERKLKDLKQRTTDDSVKESNTMTGSRVRRVGGVQPRALPKDRMANKKKGQVKHLKPEEASRFLAMFYSYNALPEPREIVLPLSDEVFMKLFSARDAFVAKAHGTYSPHALRHKETRSDVEARLSQHEEKTKAMLLKACKEGKGIYRTRLGMDLAMFEELSSEEKEKGLELGRERMSKMSLSKENLVRMMTEKLKQEDEALRGVKNVDEWFSFNYNPMKFSLS</sequence>
<dbReference type="KEGG" id="gtt:GUITHDRAFT_165526"/>
<dbReference type="AlphaFoldDB" id="L1IM29"/>
<gene>
    <name evidence="2" type="ORF">GUITHDRAFT_165526</name>
</gene>